<evidence type="ECO:0000256" key="3">
    <source>
        <dbReference type="ARBA" id="ARBA00022485"/>
    </source>
</evidence>
<dbReference type="SFLD" id="SFLDS00029">
    <property type="entry name" value="Radical_SAM"/>
    <property type="match status" value="1"/>
</dbReference>
<dbReference type="SFLD" id="SFLDG01064">
    <property type="entry name" value="F420__menaquinone_cofactor_bio"/>
    <property type="match status" value="1"/>
</dbReference>
<feature type="binding site" evidence="11 12">
    <location>
        <position position="79"/>
    </location>
    <ligand>
        <name>[4Fe-4S] cluster</name>
        <dbReference type="ChEBI" id="CHEBI:49883"/>
        <note>4Fe-4S-S-AdoMet</note>
    </ligand>
</feature>
<dbReference type="UniPathway" id="UPA00072"/>
<dbReference type="InterPro" id="IPR020050">
    <property type="entry name" value="FO_synthase_su2"/>
</dbReference>
<dbReference type="OrthoDB" id="8186at2157"/>
<comment type="subunit">
    <text evidence="10">Consists of two subunits, CofG and CofH.</text>
</comment>
<dbReference type="InterPro" id="IPR007197">
    <property type="entry name" value="rSAM"/>
</dbReference>
<dbReference type="EC" id="2.5.1.147" evidence="2 11"/>
<keyword evidence="4 11" id="KW-0808">Transferase</keyword>
<dbReference type="HAMAP" id="MF_01612">
    <property type="entry name" value="FO_synth_sub2"/>
    <property type="match status" value="1"/>
</dbReference>
<dbReference type="HOGENOM" id="CLU_040406_1_0_2"/>
<reference evidence="15 16" key="2">
    <citation type="journal article" date="2014" name="Int. J. Syst. Evol. Microbiol.">
        <title>Methanobacterium paludis sp. nov. and a novel strain of Methanobacterium lacus isolated from northern peatlands.</title>
        <authorList>
            <person name="Cadillo-Quiroz H."/>
            <person name="Brauer S.L."/>
            <person name="Goodson N."/>
            <person name="Yavitt J.B."/>
            <person name="Zinder S.H."/>
        </authorList>
    </citation>
    <scope>NUCLEOTIDE SEQUENCE [LARGE SCALE GENOMIC DNA]</scope>
    <source>
        <strain evidence="15 16">AL-21</strain>
    </source>
</reference>
<evidence type="ECO:0000256" key="5">
    <source>
        <dbReference type="ARBA" id="ARBA00022691"/>
    </source>
</evidence>
<dbReference type="GO" id="GO:0141093">
    <property type="term" value="F:5-amino-6-(D-ribitylamino)uracil--L-tyrosine 4-hydroxyphenyl transferase activity"/>
    <property type="evidence" value="ECO:0007669"/>
    <property type="project" value="UniProtKB-EC"/>
</dbReference>
<comment type="similarity">
    <text evidence="11">Belongs to the radical SAM superfamily. CofH family.</text>
</comment>
<dbReference type="Pfam" id="PF19288">
    <property type="entry name" value="CofH_C"/>
    <property type="match status" value="1"/>
</dbReference>
<keyword evidence="7 11" id="KW-0408">Iron</keyword>
<evidence type="ECO:0000256" key="4">
    <source>
        <dbReference type="ARBA" id="ARBA00022679"/>
    </source>
</evidence>
<dbReference type="STRING" id="877455.Metbo_1931"/>
<comment type="subunit">
    <text evidence="11">The FO synthase complex consists of two subunits, CofG and CofH.</text>
</comment>
<evidence type="ECO:0000256" key="13">
    <source>
        <dbReference type="PIRSR" id="PIRSR004762-2"/>
    </source>
</evidence>
<dbReference type="NCBIfam" id="TIGR00423">
    <property type="entry name" value="CofH family radical SAM protein"/>
    <property type="match status" value="1"/>
</dbReference>
<dbReference type="InterPro" id="IPR058240">
    <property type="entry name" value="rSAM_sf"/>
</dbReference>
<dbReference type="SFLD" id="SFLDG01389">
    <property type="entry name" value="menaquinone_synthsis_involved"/>
    <property type="match status" value="1"/>
</dbReference>
<feature type="binding site" evidence="13">
    <location>
        <position position="184"/>
    </location>
    <ligand>
        <name>S-adenosyl-L-methionine</name>
        <dbReference type="ChEBI" id="CHEBI:59789"/>
    </ligand>
</feature>
<dbReference type="CDD" id="cd01335">
    <property type="entry name" value="Radical_SAM"/>
    <property type="match status" value="1"/>
</dbReference>
<evidence type="ECO:0000256" key="6">
    <source>
        <dbReference type="ARBA" id="ARBA00022723"/>
    </source>
</evidence>
<dbReference type="FunFam" id="3.20.20.70:FF:000134">
    <property type="entry name" value="7,8-didemethyl-8-hydroxy-5-deazariboflavin synthase"/>
    <property type="match status" value="1"/>
</dbReference>
<dbReference type="GO" id="GO:0051539">
    <property type="term" value="F:4 iron, 4 sulfur cluster binding"/>
    <property type="evidence" value="ECO:0007669"/>
    <property type="project" value="UniProtKB-KW"/>
</dbReference>
<dbReference type="Proteomes" id="UP000007490">
    <property type="component" value="Chromosome"/>
</dbReference>
<dbReference type="GeneID" id="10278389"/>
<gene>
    <name evidence="11" type="primary">cofH</name>
    <name evidence="15" type="ordered locus">Metbo_1931</name>
</gene>
<dbReference type="NCBIfam" id="TIGR03551">
    <property type="entry name" value="F420_cofH"/>
    <property type="match status" value="1"/>
</dbReference>
<dbReference type="Gene3D" id="3.20.20.70">
    <property type="entry name" value="Aldolase class I"/>
    <property type="match status" value="1"/>
</dbReference>
<keyword evidence="5 11" id="KW-0949">S-adenosyl-L-methionine</keyword>
<dbReference type="SUPFAM" id="SSF102114">
    <property type="entry name" value="Radical SAM enzymes"/>
    <property type="match status" value="1"/>
</dbReference>
<dbReference type="InterPro" id="IPR006638">
    <property type="entry name" value="Elp3/MiaA/NifB-like_rSAM"/>
</dbReference>
<evidence type="ECO:0000256" key="7">
    <source>
        <dbReference type="ARBA" id="ARBA00023004"/>
    </source>
</evidence>
<reference evidence="16" key="1">
    <citation type="submission" date="2011-02" db="EMBL/GenBank/DDBJ databases">
        <title>Complete sequence of Methanobacterium sp. AL-21.</title>
        <authorList>
            <consortium name="US DOE Joint Genome Institute"/>
            <person name="Lucas S."/>
            <person name="Copeland A."/>
            <person name="Lapidus A."/>
            <person name="Cheng J.-F."/>
            <person name="Goodwin L."/>
            <person name="Pitluck S."/>
            <person name="Chertkov O."/>
            <person name="Detter J.C."/>
            <person name="Han C."/>
            <person name="Tapia R."/>
            <person name="Land M."/>
            <person name="Hauser L."/>
            <person name="Kyrpides N."/>
            <person name="Ivanova N."/>
            <person name="Mikhailova N."/>
            <person name="Pagani I."/>
            <person name="Cadillo-Quiroz H."/>
            <person name="Imachi H."/>
            <person name="Zinder S."/>
            <person name="Liu W."/>
            <person name="Woyke T."/>
        </authorList>
    </citation>
    <scope>NUCLEOTIDE SEQUENCE [LARGE SCALE GENOMIC DNA]</scope>
    <source>
        <strain evidence="16">AL-21</strain>
    </source>
</reference>
<dbReference type="InterPro" id="IPR019940">
    <property type="entry name" value="CofH_family"/>
</dbReference>
<dbReference type="SMART" id="SM00729">
    <property type="entry name" value="Elp3"/>
    <property type="match status" value="1"/>
</dbReference>
<protein>
    <recommendedName>
        <fullName evidence="2 11">5-amino-6-(D-ribitylamino)uracil--L-tyrosine 4-hydroxyphenyl transferase</fullName>
        <ecNumber evidence="2 11">2.5.1.147</ecNumber>
    </recommendedName>
    <alternativeName>
        <fullName evidence="11">FO synthase subunit 2</fullName>
    </alternativeName>
</protein>
<evidence type="ECO:0000256" key="8">
    <source>
        <dbReference type="ARBA" id="ARBA00023014"/>
    </source>
</evidence>
<organism evidence="15 16">
    <name type="scientific">Methanobacterium lacus (strain AL-21)</name>
    <dbReference type="NCBI Taxonomy" id="877455"/>
    <lineage>
        <taxon>Archaea</taxon>
        <taxon>Methanobacteriati</taxon>
        <taxon>Methanobacteriota</taxon>
        <taxon>Methanomada group</taxon>
        <taxon>Methanobacteria</taxon>
        <taxon>Methanobacteriales</taxon>
        <taxon>Methanobacteriaceae</taxon>
        <taxon>Methanobacterium</taxon>
    </lineage>
</organism>
<feature type="domain" description="Radical SAM core" evidence="14">
    <location>
        <begin position="58"/>
        <end position="288"/>
    </location>
</feature>
<dbReference type="SFLD" id="SFLDF00293">
    <property type="entry name" value="((2_3_4_5-tetrahydroxypentyl)a"/>
    <property type="match status" value="1"/>
</dbReference>
<dbReference type="InterPro" id="IPR034405">
    <property type="entry name" value="F420"/>
</dbReference>
<proteinExistence type="inferred from homology"/>
<evidence type="ECO:0000256" key="2">
    <source>
        <dbReference type="ARBA" id="ARBA00012289"/>
    </source>
</evidence>
<dbReference type="GO" id="GO:0005506">
    <property type="term" value="F:iron ion binding"/>
    <property type="evidence" value="ECO:0007669"/>
    <property type="project" value="UniProtKB-UniRule"/>
</dbReference>
<feature type="binding site" evidence="13">
    <location>
        <position position="301"/>
    </location>
    <ligand>
        <name>(3R)-3-methyl-D-ornithine</name>
        <dbReference type="ChEBI" id="CHEBI:64642"/>
    </ligand>
</feature>
<name>F0TB05_METLA</name>
<dbReference type="PANTHER" id="PTHR43076">
    <property type="entry name" value="FO SYNTHASE (COFH)"/>
    <property type="match status" value="1"/>
</dbReference>
<dbReference type="SFLD" id="SFLDF00343">
    <property type="entry name" value="aminofutalosine_synthase_(mqnE"/>
    <property type="match status" value="1"/>
</dbReference>
<dbReference type="InterPro" id="IPR013785">
    <property type="entry name" value="Aldolase_TIM"/>
</dbReference>
<dbReference type="GO" id="GO:0044689">
    <property type="term" value="F:7,8-didemethyl-8-hydroxy-5-deazariboflavin synthase activity"/>
    <property type="evidence" value="ECO:0007669"/>
    <property type="project" value="TreeGrafter"/>
</dbReference>
<evidence type="ECO:0000256" key="11">
    <source>
        <dbReference type="HAMAP-Rule" id="MF_01612"/>
    </source>
</evidence>
<keyword evidence="3 11" id="KW-0004">4Fe-4S</keyword>
<dbReference type="SFLD" id="SFLDF00342">
    <property type="entry name" value="cyclic_dehypoxanthine_futalosi"/>
    <property type="match status" value="1"/>
</dbReference>
<dbReference type="PIRSF" id="PIRSF004762">
    <property type="entry name" value="CHP00423"/>
    <property type="match status" value="1"/>
</dbReference>
<keyword evidence="16" id="KW-1185">Reference proteome</keyword>
<comment type="function">
    <text evidence="11">Catalyzes the radical-mediated synthesis of 5-amino-5-(4-hydroxybenzyl)-6-(D-ribitylimino)-5,6-dihydrouracil from 5-amino-6-(D-ribitylamino)uracil and L-tyrosine.</text>
</comment>
<dbReference type="Pfam" id="PF04055">
    <property type="entry name" value="Radical_SAM"/>
    <property type="match status" value="1"/>
</dbReference>
<dbReference type="RefSeq" id="WP_013645502.1">
    <property type="nucleotide sequence ID" value="NC_015216.1"/>
</dbReference>
<dbReference type="EMBL" id="CP002551">
    <property type="protein sequence ID" value="ADZ10151.1"/>
    <property type="molecule type" value="Genomic_DNA"/>
</dbReference>
<evidence type="ECO:0000313" key="16">
    <source>
        <dbReference type="Proteomes" id="UP000007490"/>
    </source>
</evidence>
<feature type="binding site" evidence="11 12">
    <location>
        <position position="72"/>
    </location>
    <ligand>
        <name>[4Fe-4S] cluster</name>
        <dbReference type="ChEBI" id="CHEBI:49883"/>
        <note>4Fe-4S-S-AdoMet</note>
    </ligand>
</feature>
<evidence type="ECO:0000313" key="15">
    <source>
        <dbReference type="EMBL" id="ADZ10151.1"/>
    </source>
</evidence>
<evidence type="ECO:0000256" key="9">
    <source>
        <dbReference type="ARBA" id="ARBA00048468"/>
    </source>
</evidence>
<dbReference type="PANTHER" id="PTHR43076:SF1">
    <property type="entry name" value="LIPOYL SYNTHASE 2"/>
    <property type="match status" value="1"/>
</dbReference>
<dbReference type="InterPro" id="IPR045567">
    <property type="entry name" value="CofH/MnqC-like_C"/>
</dbReference>
<accession>F0TB05</accession>
<comment type="pathway">
    <text evidence="1 11">Cofactor biosynthesis; coenzyme F0 biosynthesis.</text>
</comment>
<sequence>MFEQLNIDSYTEEILEKSLKTVISNEEALTLINSTGRELQALLFAADMRREELVGNNVTYVKNWNINFTNVCTGTCGFCAFKCDESSSEAYFLSNEEVVKRAKAAWNNGAKEVCIQGGLHPDVDAYYYQKLLIDIRKELPDIYIHAFSPMEILYGAQNSDMELSEELKMLKEAGLDSIPGNAAEILNDDVRKVLCPSKMNTAKWIEVVETAHKTGIPTTCTMMYGHIEELKDRVNHIDTLRQIQRRTGGFTEFVPLTFMHKNTPIFRKGISSPGSTGIEDLKVYAVARLMFGDLLQNIQVSWVKLGFKFAQVCLTAGANDLGGTLGEENISKSAGAQHGVRTNPETFQRIIENMGRVPAERDTLYRNVEPLKKI</sequence>
<dbReference type="SFLD" id="SFLDG01388">
    <property type="entry name" value="7_8-didemethyl-8-hydroxy-5-dea"/>
    <property type="match status" value="1"/>
</dbReference>
<evidence type="ECO:0000256" key="12">
    <source>
        <dbReference type="PIRSR" id="PIRSR004762-1"/>
    </source>
</evidence>
<comment type="catalytic activity">
    <reaction evidence="9 11">
        <text>5-amino-6-(D-ribitylamino)uracil + L-tyrosine + S-adenosyl-L-methionine = 5-amino-5-(4-hydroxybenzyl)-6-(D-ribitylimino)-5,6-dihydrouracil + 2-iminoacetate + 5'-deoxyadenosine + L-methionine + H(+)</text>
        <dbReference type="Rhea" id="RHEA:55200"/>
        <dbReference type="ChEBI" id="CHEBI:15378"/>
        <dbReference type="ChEBI" id="CHEBI:15934"/>
        <dbReference type="ChEBI" id="CHEBI:17319"/>
        <dbReference type="ChEBI" id="CHEBI:57844"/>
        <dbReference type="ChEBI" id="CHEBI:58315"/>
        <dbReference type="ChEBI" id="CHEBI:59789"/>
        <dbReference type="ChEBI" id="CHEBI:77846"/>
        <dbReference type="ChEBI" id="CHEBI:85936"/>
        <dbReference type="EC" id="2.5.1.147"/>
    </reaction>
</comment>
<keyword evidence="8 11" id="KW-0411">Iron-sulfur</keyword>
<evidence type="ECO:0000259" key="14">
    <source>
        <dbReference type="PROSITE" id="PS51918"/>
    </source>
</evidence>
<dbReference type="PROSITE" id="PS51918">
    <property type="entry name" value="RADICAL_SAM"/>
    <property type="match status" value="1"/>
</dbReference>
<comment type="cofactor">
    <cofactor evidence="11 12">
        <name>[4Fe-4S] cluster</name>
        <dbReference type="ChEBI" id="CHEBI:49883"/>
    </cofactor>
    <text evidence="11 12">Binds 1 [4Fe-4S] cluster. The cluster is coordinated with 3 cysteines and an exchangeable S-adenosyl-L-methionine.</text>
</comment>
<dbReference type="NCBIfam" id="NF005609">
    <property type="entry name" value="PRK07360.1"/>
    <property type="match status" value="1"/>
</dbReference>
<evidence type="ECO:0000256" key="10">
    <source>
        <dbReference type="ARBA" id="ARBA00064449"/>
    </source>
</evidence>
<dbReference type="AlphaFoldDB" id="F0TB05"/>
<feature type="binding site" evidence="13">
    <location>
        <position position="148"/>
    </location>
    <ligand>
        <name>(3R)-3-methyl-D-ornithine</name>
        <dbReference type="ChEBI" id="CHEBI:64642"/>
    </ligand>
</feature>
<dbReference type="eggNOG" id="arCOG00656">
    <property type="taxonomic scope" value="Archaea"/>
</dbReference>
<evidence type="ECO:0000256" key="1">
    <source>
        <dbReference type="ARBA" id="ARBA00004712"/>
    </source>
</evidence>
<feature type="binding site" evidence="13">
    <location>
        <position position="78"/>
    </location>
    <ligand>
        <name>S-adenosyl-L-methionine</name>
        <dbReference type="ChEBI" id="CHEBI:59789"/>
    </ligand>
</feature>
<feature type="binding site" evidence="11 12">
    <location>
        <position position="76"/>
    </location>
    <ligand>
        <name>[4Fe-4S] cluster</name>
        <dbReference type="ChEBI" id="CHEBI:49883"/>
        <note>4Fe-4S-S-AdoMet</note>
    </ligand>
</feature>
<keyword evidence="6 11" id="KW-0479">Metal-binding</keyword>
<dbReference type="KEGG" id="mel:Metbo_1931"/>